<keyword evidence="3 5" id="KW-0863">Zinc-finger</keyword>
<dbReference type="InterPro" id="IPR000571">
    <property type="entry name" value="Znf_CCCH"/>
</dbReference>
<dbReference type="InterPro" id="IPR013083">
    <property type="entry name" value="Znf_RING/FYVE/PHD"/>
</dbReference>
<dbReference type="OrthoDB" id="250836at2759"/>
<dbReference type="SUPFAM" id="SSF90229">
    <property type="entry name" value="CCCH zinc finger"/>
    <property type="match status" value="2"/>
</dbReference>
<dbReference type="Proteomes" id="UP000218811">
    <property type="component" value="Unassembled WGS sequence"/>
</dbReference>
<evidence type="ECO:0000256" key="6">
    <source>
        <dbReference type="SAM" id="MobiDB-lite"/>
    </source>
</evidence>
<evidence type="ECO:0000256" key="1">
    <source>
        <dbReference type="ARBA" id="ARBA00022679"/>
    </source>
</evidence>
<keyword evidence="2 5" id="KW-0479">Metal-binding</keyword>
<gene>
    <name evidence="9" type="ORF">WOLCODRAFT_138851</name>
</gene>
<feature type="region of interest" description="Disordered" evidence="6">
    <location>
        <begin position="317"/>
        <end position="366"/>
    </location>
</feature>
<feature type="domain" description="C3H1-type" evidence="8">
    <location>
        <begin position="166"/>
        <end position="198"/>
    </location>
</feature>
<dbReference type="CDD" id="cd16521">
    <property type="entry name" value="RING-HC_MKRN"/>
    <property type="match status" value="1"/>
</dbReference>
<evidence type="ECO:0000256" key="3">
    <source>
        <dbReference type="ARBA" id="ARBA00022771"/>
    </source>
</evidence>
<evidence type="ECO:0000313" key="9">
    <source>
        <dbReference type="EMBL" id="PCH44244.1"/>
    </source>
</evidence>
<evidence type="ECO:0000259" key="8">
    <source>
        <dbReference type="PROSITE" id="PS50103"/>
    </source>
</evidence>
<feature type="domain" description="C3H1-type" evidence="8">
    <location>
        <begin position="9"/>
        <end position="37"/>
    </location>
</feature>
<feature type="zinc finger region" description="C3H1-type" evidence="5">
    <location>
        <begin position="166"/>
        <end position="198"/>
    </location>
</feature>
<evidence type="ECO:0000256" key="2">
    <source>
        <dbReference type="ARBA" id="ARBA00022723"/>
    </source>
</evidence>
<keyword evidence="10" id="KW-1185">Reference proteome</keyword>
<dbReference type="SMART" id="SM00184">
    <property type="entry name" value="RING"/>
    <property type="match status" value="1"/>
</dbReference>
<dbReference type="Gene3D" id="4.10.1000.10">
    <property type="entry name" value="Zinc finger, CCCH-type"/>
    <property type="match status" value="1"/>
</dbReference>
<dbReference type="InterPro" id="IPR001841">
    <property type="entry name" value="Znf_RING"/>
</dbReference>
<feature type="compositionally biased region" description="Polar residues" evidence="6">
    <location>
        <begin position="355"/>
        <end position="366"/>
    </location>
</feature>
<feature type="region of interest" description="Disordered" evidence="6">
    <location>
        <begin position="450"/>
        <end position="576"/>
    </location>
</feature>
<dbReference type="OMA" id="LCCICYE"/>
<dbReference type="InterPro" id="IPR036855">
    <property type="entry name" value="Znf_CCCH_sf"/>
</dbReference>
<dbReference type="Gene3D" id="3.30.40.10">
    <property type="entry name" value="Zinc/RING finger domain, C3HC4 (zinc finger)"/>
    <property type="match status" value="1"/>
</dbReference>
<accession>A0A2H3K5B5</accession>
<dbReference type="PROSITE" id="PS50103">
    <property type="entry name" value="ZF_C3H1"/>
    <property type="match status" value="3"/>
</dbReference>
<feature type="domain" description="C3H1-type" evidence="8">
    <location>
        <begin position="43"/>
        <end position="70"/>
    </location>
</feature>
<keyword evidence="1" id="KW-0808">Transferase</keyword>
<dbReference type="Pfam" id="PF00097">
    <property type="entry name" value="zf-C3HC4"/>
    <property type="match status" value="1"/>
</dbReference>
<evidence type="ECO:0000256" key="4">
    <source>
        <dbReference type="ARBA" id="ARBA00022833"/>
    </source>
</evidence>
<feature type="compositionally biased region" description="Basic and acidic residues" evidence="6">
    <location>
        <begin position="471"/>
        <end position="486"/>
    </location>
</feature>
<dbReference type="STRING" id="742152.A0A2H3K5B5"/>
<reference evidence="9 10" key="1">
    <citation type="journal article" date="2012" name="Science">
        <title>The Paleozoic origin of enzymatic lignin decomposition reconstructed from 31 fungal genomes.</title>
        <authorList>
            <person name="Floudas D."/>
            <person name="Binder M."/>
            <person name="Riley R."/>
            <person name="Barry K."/>
            <person name="Blanchette R.A."/>
            <person name="Henrissat B."/>
            <person name="Martinez A.T."/>
            <person name="Otillar R."/>
            <person name="Spatafora J.W."/>
            <person name="Yadav J.S."/>
            <person name="Aerts A."/>
            <person name="Benoit I."/>
            <person name="Boyd A."/>
            <person name="Carlson A."/>
            <person name="Copeland A."/>
            <person name="Coutinho P.M."/>
            <person name="de Vries R.P."/>
            <person name="Ferreira P."/>
            <person name="Findley K."/>
            <person name="Foster B."/>
            <person name="Gaskell J."/>
            <person name="Glotzer D."/>
            <person name="Gorecki P."/>
            <person name="Heitman J."/>
            <person name="Hesse C."/>
            <person name="Hori C."/>
            <person name="Igarashi K."/>
            <person name="Jurgens J.A."/>
            <person name="Kallen N."/>
            <person name="Kersten P."/>
            <person name="Kohler A."/>
            <person name="Kuees U."/>
            <person name="Kumar T.K.A."/>
            <person name="Kuo A."/>
            <person name="LaButti K."/>
            <person name="Larrondo L.F."/>
            <person name="Lindquist E."/>
            <person name="Ling A."/>
            <person name="Lombard V."/>
            <person name="Lucas S."/>
            <person name="Lundell T."/>
            <person name="Martin R."/>
            <person name="McLaughlin D.J."/>
            <person name="Morgenstern I."/>
            <person name="Morin E."/>
            <person name="Murat C."/>
            <person name="Nagy L.G."/>
            <person name="Nolan M."/>
            <person name="Ohm R.A."/>
            <person name="Patyshakuliyeva A."/>
            <person name="Rokas A."/>
            <person name="Ruiz-Duenas F.J."/>
            <person name="Sabat G."/>
            <person name="Salamov A."/>
            <person name="Samejima M."/>
            <person name="Schmutz J."/>
            <person name="Slot J.C."/>
            <person name="St John F."/>
            <person name="Stenlid J."/>
            <person name="Sun H."/>
            <person name="Sun S."/>
            <person name="Syed K."/>
            <person name="Tsang A."/>
            <person name="Wiebenga A."/>
            <person name="Young D."/>
            <person name="Pisabarro A."/>
            <person name="Eastwood D.C."/>
            <person name="Martin F."/>
            <person name="Cullen D."/>
            <person name="Grigoriev I.V."/>
            <person name="Hibbett D.S."/>
        </authorList>
    </citation>
    <scope>NUCLEOTIDE SEQUENCE [LARGE SCALE GENOMIC DNA]</scope>
    <source>
        <strain evidence="9 10">MD-104</strain>
    </source>
</reference>
<dbReference type="InterPro" id="IPR017907">
    <property type="entry name" value="Znf_RING_CS"/>
</dbReference>
<dbReference type="SUPFAM" id="SSF57850">
    <property type="entry name" value="RING/U-box"/>
    <property type="match status" value="1"/>
</dbReference>
<feature type="compositionally biased region" description="Basic and acidic residues" evidence="6">
    <location>
        <begin position="562"/>
        <end position="576"/>
    </location>
</feature>
<feature type="zinc finger region" description="C3H1-type" evidence="5">
    <location>
        <begin position="43"/>
        <end position="70"/>
    </location>
</feature>
<name>A0A2H3K5B5_WOLCO</name>
<dbReference type="GO" id="GO:0061630">
    <property type="term" value="F:ubiquitin protein ligase activity"/>
    <property type="evidence" value="ECO:0007669"/>
    <property type="project" value="InterPro"/>
</dbReference>
<dbReference type="GO" id="GO:0008270">
    <property type="term" value="F:zinc ion binding"/>
    <property type="evidence" value="ECO:0007669"/>
    <property type="project" value="UniProtKB-KW"/>
</dbReference>
<dbReference type="EMBL" id="KB468157">
    <property type="protein sequence ID" value="PCH44244.1"/>
    <property type="molecule type" value="Genomic_DNA"/>
</dbReference>
<sequence length="576" mass="63708">MSNERPVTSKARGVCKYYNTSRGCFAGDRCKFLHGETDKFTPYDKHKTCRYFAAGYCVRGDKCWFRHATPEPIATPEDEEEEDLCCICYEKPVTFGLLGGCSHVFCVGCIRSWRDRNGKSEEVVSSGVIKQCPLCRAPSKFVTPSSKFYPEGHPEKTATIERYKASMARVPCRHFYKSPVGNRHCPFGKDCFYKHLNEDGTPYVFETGIEDTARERRRRDWRFNFRDPPWDVPYFRSALESIRANISGLEDYEDGLDIYSDEDDYAGAHDDGPFAERMAETMERLVNAIQLSDFGWGGGYHVRFRLGTPISLAADGGVEEASASPEPTSEATSDTIIPMPASAPSDQAPEDASDSTRTGVTSESYSRFSTVVRRDSYNTPDLADDTLENNRPLPSSAALFSSANWPSLGAEVGTAPSSSCAANDAQVAHEADVLIGEAEDFDQRVQEVLQFGTLEPDQPSPSTSRPSAEPAHGDAHAAPPDPDRVSEALQDNDPPFLTDGRGRVVWSSTTSGRSREGRRGRAAVSQQQKMYRELSEGDLSAMRSAEESGQRPASRPRQLQRAHTDPEGELRSAEGL</sequence>
<dbReference type="SMART" id="SM00356">
    <property type="entry name" value="ZnF_C3H1"/>
    <property type="match status" value="3"/>
</dbReference>
<feature type="domain" description="RING-type" evidence="7">
    <location>
        <begin position="85"/>
        <end position="136"/>
    </location>
</feature>
<dbReference type="InterPro" id="IPR045072">
    <property type="entry name" value="MKRN-like"/>
</dbReference>
<dbReference type="PROSITE" id="PS50089">
    <property type="entry name" value="ZF_RING_2"/>
    <property type="match status" value="1"/>
</dbReference>
<feature type="compositionally biased region" description="Low complexity" evidence="6">
    <location>
        <begin position="319"/>
        <end position="333"/>
    </location>
</feature>
<dbReference type="PANTHER" id="PTHR11224:SF10">
    <property type="entry name" value="IP09428P-RELATED"/>
    <property type="match status" value="1"/>
</dbReference>
<evidence type="ECO:0000313" key="10">
    <source>
        <dbReference type="Proteomes" id="UP000218811"/>
    </source>
</evidence>
<feature type="zinc finger region" description="C3H1-type" evidence="5">
    <location>
        <begin position="9"/>
        <end position="37"/>
    </location>
</feature>
<dbReference type="AlphaFoldDB" id="A0A2H3K5B5"/>
<organism evidence="9 10">
    <name type="scientific">Wolfiporia cocos (strain MD-104)</name>
    <name type="common">Brown rot fungus</name>
    <dbReference type="NCBI Taxonomy" id="742152"/>
    <lineage>
        <taxon>Eukaryota</taxon>
        <taxon>Fungi</taxon>
        <taxon>Dikarya</taxon>
        <taxon>Basidiomycota</taxon>
        <taxon>Agaricomycotina</taxon>
        <taxon>Agaricomycetes</taxon>
        <taxon>Polyporales</taxon>
        <taxon>Phaeolaceae</taxon>
        <taxon>Wolfiporia</taxon>
    </lineage>
</organism>
<dbReference type="GO" id="GO:0000209">
    <property type="term" value="P:protein polyubiquitination"/>
    <property type="evidence" value="ECO:0007669"/>
    <property type="project" value="InterPro"/>
</dbReference>
<dbReference type="InterPro" id="IPR018957">
    <property type="entry name" value="Znf_C3HC4_RING-type"/>
</dbReference>
<evidence type="ECO:0000256" key="5">
    <source>
        <dbReference type="PROSITE-ProRule" id="PRU00723"/>
    </source>
</evidence>
<proteinExistence type="predicted"/>
<keyword evidence="4 5" id="KW-0862">Zinc</keyword>
<dbReference type="PANTHER" id="PTHR11224">
    <property type="entry name" value="MAKORIN-RELATED"/>
    <property type="match status" value="1"/>
</dbReference>
<protein>
    <submittedName>
        <fullName evidence="9">Uncharacterized protein</fullName>
    </submittedName>
</protein>
<evidence type="ECO:0000259" key="7">
    <source>
        <dbReference type="PROSITE" id="PS50089"/>
    </source>
</evidence>
<dbReference type="PROSITE" id="PS00518">
    <property type="entry name" value="ZF_RING_1"/>
    <property type="match status" value="1"/>
</dbReference>